<dbReference type="Gene3D" id="3.40.525.10">
    <property type="entry name" value="CRAL-TRIO lipid binding domain"/>
    <property type="match status" value="1"/>
</dbReference>
<dbReference type="KEGG" id="btab:109041607"/>
<dbReference type="InterPro" id="IPR036273">
    <property type="entry name" value="CRAL/TRIO_N_dom_sf"/>
</dbReference>
<dbReference type="PANTHER" id="PTHR10174:SF222">
    <property type="entry name" value="GH10083P-RELATED"/>
    <property type="match status" value="1"/>
</dbReference>
<dbReference type="AlphaFoldDB" id="A0A9P0CEJ3"/>
<dbReference type="SUPFAM" id="SSF46938">
    <property type="entry name" value="CRAL/TRIO N-terminal domain"/>
    <property type="match status" value="1"/>
</dbReference>
<dbReference type="EMBL" id="OU963868">
    <property type="protein sequence ID" value="CAH0774857.1"/>
    <property type="molecule type" value="Genomic_DNA"/>
</dbReference>
<dbReference type="CDD" id="cd00170">
    <property type="entry name" value="SEC14"/>
    <property type="match status" value="1"/>
</dbReference>
<dbReference type="GO" id="GO:1902936">
    <property type="term" value="F:phosphatidylinositol bisphosphate binding"/>
    <property type="evidence" value="ECO:0007669"/>
    <property type="project" value="TreeGrafter"/>
</dbReference>
<protein>
    <recommendedName>
        <fullName evidence="1">CRAL-TRIO domain-containing protein</fullName>
    </recommendedName>
</protein>
<evidence type="ECO:0000313" key="2">
    <source>
        <dbReference type="EMBL" id="CAH0774857.1"/>
    </source>
</evidence>
<evidence type="ECO:0000259" key="1">
    <source>
        <dbReference type="Pfam" id="PF00650"/>
    </source>
</evidence>
<accession>A0A9P0CEJ3</accession>
<reference evidence="2" key="1">
    <citation type="submission" date="2021-12" db="EMBL/GenBank/DDBJ databases">
        <authorList>
            <person name="King R."/>
        </authorList>
    </citation>
    <scope>NUCLEOTIDE SEQUENCE</scope>
</reference>
<organism evidence="2 3">
    <name type="scientific">Bemisia tabaci</name>
    <name type="common">Sweetpotato whitefly</name>
    <name type="synonym">Aleurodes tabaci</name>
    <dbReference type="NCBI Taxonomy" id="7038"/>
    <lineage>
        <taxon>Eukaryota</taxon>
        <taxon>Metazoa</taxon>
        <taxon>Ecdysozoa</taxon>
        <taxon>Arthropoda</taxon>
        <taxon>Hexapoda</taxon>
        <taxon>Insecta</taxon>
        <taxon>Pterygota</taxon>
        <taxon>Neoptera</taxon>
        <taxon>Paraneoptera</taxon>
        <taxon>Hemiptera</taxon>
        <taxon>Sternorrhyncha</taxon>
        <taxon>Aleyrodoidea</taxon>
        <taxon>Aleyrodidae</taxon>
        <taxon>Aleyrodinae</taxon>
        <taxon>Bemisia</taxon>
    </lineage>
</organism>
<sequence>MKITLWELPNEEDIIAMRKDLGMSEASLRQDVQILKHWLRQQPHLPDDIDETRLERLLFYCKNSLERSKQKLEQYFSLKSAAPEVFLNRDATDPLLYEQNKIVFNNPLPRLTEDNNRVCLLKVVDPSRLKELDVEAWMKRTFMCYDLRMTYEHSANDLYLDDLENCDASFLKYVTPTLLSKIVSYGNMAYPYRIKQVVIYKPPKVLEAFINICKTLVNKKLASRVVTVSNNEELHKYISKSCLPKEYGGDEERSLDEIRDAIDKELMKNKAWFDAEEKNKSDESKRIGNSSSTVAEMTGSFRKIAFD</sequence>
<gene>
    <name evidence="2" type="ORF">BEMITA_LOCUS11147</name>
</gene>
<dbReference type="GO" id="GO:0016020">
    <property type="term" value="C:membrane"/>
    <property type="evidence" value="ECO:0007669"/>
    <property type="project" value="TreeGrafter"/>
</dbReference>
<name>A0A9P0CEJ3_BEMTA</name>
<evidence type="ECO:0000313" key="3">
    <source>
        <dbReference type="Proteomes" id="UP001152759"/>
    </source>
</evidence>
<dbReference type="SUPFAM" id="SSF52087">
    <property type="entry name" value="CRAL/TRIO domain"/>
    <property type="match status" value="1"/>
</dbReference>
<proteinExistence type="predicted"/>
<dbReference type="PANTHER" id="PTHR10174">
    <property type="entry name" value="ALPHA-TOCOPHEROL TRANSFER PROTEIN-RELATED"/>
    <property type="match status" value="1"/>
</dbReference>
<dbReference type="InterPro" id="IPR036865">
    <property type="entry name" value="CRAL-TRIO_dom_sf"/>
</dbReference>
<feature type="domain" description="CRAL-TRIO" evidence="1">
    <location>
        <begin position="116"/>
        <end position="249"/>
    </location>
</feature>
<dbReference type="Pfam" id="PF00650">
    <property type="entry name" value="CRAL_TRIO"/>
    <property type="match status" value="1"/>
</dbReference>
<dbReference type="InterPro" id="IPR001251">
    <property type="entry name" value="CRAL-TRIO_dom"/>
</dbReference>
<dbReference type="Proteomes" id="UP001152759">
    <property type="component" value="Chromosome 7"/>
</dbReference>
<keyword evidence="3" id="KW-1185">Reference proteome</keyword>